<dbReference type="PANTHER" id="PTHR47932:SF67">
    <property type="entry name" value="PENTACOTRIPEPTIDE-REPEAT REGION OF PRORP DOMAIN-CONTAINING PROTEIN"/>
    <property type="match status" value="1"/>
</dbReference>
<dbReference type="InterPro" id="IPR011990">
    <property type="entry name" value="TPR-like_helical_dom_sf"/>
</dbReference>
<feature type="repeat" description="PPR" evidence="2">
    <location>
        <begin position="458"/>
        <end position="492"/>
    </location>
</feature>
<evidence type="ECO:0000256" key="1">
    <source>
        <dbReference type="ARBA" id="ARBA00022737"/>
    </source>
</evidence>
<dbReference type="SUPFAM" id="SSF54529">
    <property type="entry name" value="Mitochondrial glycoprotein MAM33-like"/>
    <property type="match status" value="1"/>
</dbReference>
<name>A0A2I0WZK3_9ASPA</name>
<dbReference type="PROSITE" id="PS51375">
    <property type="entry name" value="PPR"/>
    <property type="match status" value="2"/>
</dbReference>
<feature type="compositionally biased region" description="Polar residues" evidence="3">
    <location>
        <begin position="170"/>
        <end position="187"/>
    </location>
</feature>
<feature type="compositionally biased region" description="Low complexity" evidence="3">
    <location>
        <begin position="213"/>
        <end position="231"/>
    </location>
</feature>
<dbReference type="Proteomes" id="UP000233837">
    <property type="component" value="Unassembled WGS sequence"/>
</dbReference>
<dbReference type="Gene3D" id="3.10.280.10">
    <property type="entry name" value="Mitochondrial glycoprotein"/>
    <property type="match status" value="1"/>
</dbReference>
<proteinExistence type="predicted"/>
<protein>
    <submittedName>
        <fullName evidence="5">Pentatricopeptide repeat-containing protein</fullName>
    </submittedName>
</protein>
<dbReference type="GO" id="GO:0003729">
    <property type="term" value="F:mRNA binding"/>
    <property type="evidence" value="ECO:0007669"/>
    <property type="project" value="TreeGrafter"/>
</dbReference>
<dbReference type="NCBIfam" id="TIGR00756">
    <property type="entry name" value="PPR"/>
    <property type="match status" value="1"/>
</dbReference>
<feature type="compositionally biased region" description="Low complexity" evidence="3">
    <location>
        <begin position="42"/>
        <end position="54"/>
    </location>
</feature>
<evidence type="ECO:0000256" key="3">
    <source>
        <dbReference type="SAM" id="MobiDB-lite"/>
    </source>
</evidence>
<keyword evidence="6" id="KW-1185">Reference proteome</keyword>
<evidence type="ECO:0000259" key="4">
    <source>
        <dbReference type="Pfam" id="PF24714"/>
    </source>
</evidence>
<feature type="compositionally biased region" description="Pro residues" evidence="3">
    <location>
        <begin position="191"/>
        <end position="208"/>
    </location>
</feature>
<dbReference type="InterPro" id="IPR002885">
    <property type="entry name" value="PPR_rpt"/>
</dbReference>
<reference evidence="5 6" key="1">
    <citation type="journal article" date="2016" name="Sci. Rep.">
        <title>The Dendrobium catenatum Lindl. genome sequence provides insights into polysaccharide synthase, floral development and adaptive evolution.</title>
        <authorList>
            <person name="Zhang G.Q."/>
            <person name="Xu Q."/>
            <person name="Bian C."/>
            <person name="Tsai W.C."/>
            <person name="Yeh C.M."/>
            <person name="Liu K.W."/>
            <person name="Yoshida K."/>
            <person name="Zhang L.S."/>
            <person name="Chang S.B."/>
            <person name="Chen F."/>
            <person name="Shi Y."/>
            <person name="Su Y.Y."/>
            <person name="Zhang Y.Q."/>
            <person name="Chen L.J."/>
            <person name="Yin Y."/>
            <person name="Lin M."/>
            <person name="Huang H."/>
            <person name="Deng H."/>
            <person name="Wang Z.W."/>
            <person name="Zhu S.L."/>
            <person name="Zhao X."/>
            <person name="Deng C."/>
            <person name="Niu S.C."/>
            <person name="Huang J."/>
            <person name="Wang M."/>
            <person name="Liu G.H."/>
            <person name="Yang H.J."/>
            <person name="Xiao X.J."/>
            <person name="Hsiao Y.Y."/>
            <person name="Wu W.L."/>
            <person name="Chen Y.Y."/>
            <person name="Mitsuda N."/>
            <person name="Ohme-Takagi M."/>
            <person name="Luo Y.B."/>
            <person name="Van de Peer Y."/>
            <person name="Liu Z.J."/>
        </authorList>
    </citation>
    <scope>NUCLEOTIDE SEQUENCE [LARGE SCALE GENOMIC DNA]</scope>
    <source>
        <tissue evidence="5">The whole plant</tissue>
    </source>
</reference>
<accession>A0A2I0WZK3</accession>
<dbReference type="InterPro" id="IPR003428">
    <property type="entry name" value="MAM33"/>
</dbReference>
<evidence type="ECO:0000256" key="2">
    <source>
        <dbReference type="PROSITE-ProRule" id="PRU00708"/>
    </source>
</evidence>
<feature type="compositionally biased region" description="Low complexity" evidence="3">
    <location>
        <begin position="122"/>
        <end position="141"/>
    </location>
</feature>
<dbReference type="Pfam" id="PF24714">
    <property type="entry name" value="TOR1L1_N"/>
    <property type="match status" value="1"/>
</dbReference>
<evidence type="ECO:0000313" key="5">
    <source>
        <dbReference type="EMBL" id="PKU81088.1"/>
    </source>
</evidence>
<organism evidence="5 6">
    <name type="scientific">Dendrobium catenatum</name>
    <dbReference type="NCBI Taxonomy" id="906689"/>
    <lineage>
        <taxon>Eukaryota</taxon>
        <taxon>Viridiplantae</taxon>
        <taxon>Streptophyta</taxon>
        <taxon>Embryophyta</taxon>
        <taxon>Tracheophyta</taxon>
        <taxon>Spermatophyta</taxon>
        <taxon>Magnoliopsida</taxon>
        <taxon>Liliopsida</taxon>
        <taxon>Asparagales</taxon>
        <taxon>Orchidaceae</taxon>
        <taxon>Epidendroideae</taxon>
        <taxon>Malaxideae</taxon>
        <taxon>Dendrobiinae</taxon>
        <taxon>Dendrobium</taxon>
    </lineage>
</organism>
<dbReference type="InterPro" id="IPR057600">
    <property type="entry name" value="TORTIFOLIA1/SINE1-2_N"/>
</dbReference>
<dbReference type="PANTHER" id="PTHR47932">
    <property type="entry name" value="ATPASE EXPRESSION PROTEIN 3"/>
    <property type="match status" value="1"/>
</dbReference>
<sequence>MNSGRRSAVDNDRSCKTRLAVDDDRSQERWAIRRMRMSSATIPRHSSSSIPSSASRRHHPSCHTPTVADDYAPLELPLKWRDPPLEYPPLELPLRWRDPLPDRKVRKHPFPNDSLLHLPPQTTFTSSASPPISATPSASDSIRLQRRPARARPVALEGPATESGPLPAAWTSTCNTCTHKSDASPQLTGPIPAPLNPSATHPPLPPAQTEPHPTAAAPSPPAAADQTSADQLPATPTADLAPDVEYTKPLPSFHRKVEAGENLGNVLQSEIECAQGTEEHGREVDAPEDFPFEIIDKSDDQTIILKREFAGESIQATVYMNVDGEEMSKDDEDDCEVDQKMSKNDDEDEGKDFRWSPDPGGTIQLSLPLSIELHLSRPDSSIAACFNSVVMSFRDVISWTAMLMAYADNGKISKAREVFEQMPKRNAASWNTMISACARDPKFLKESYELFSALPYMNSVTYAAMITGFSRGGMLLQAEEIYWRMPPEILTSICNDYVSFLCKRECFPVALEVYILMRLKVVVNTLKEKGRVQEALDFLLEAEESIASTDEVVYSILVDGFCKVRGLLESFGALRGFDWEAFTGNYNDYFGLATDDDVIVYVMLVNDVSHGLYTKAINMGEDVCGMPTLLQSICECRDWITHKFAADSLIVVAPYSGQVISNGNSTLFEPLKACSFDKVKPVRGGLIKVLHVWRRNSDKGDTTVPEASMERKVTHFGNNENKIFDPGICLLQLLCQ</sequence>
<feature type="repeat" description="PPR" evidence="2">
    <location>
        <begin position="395"/>
        <end position="429"/>
    </location>
</feature>
<dbReference type="GO" id="GO:0005759">
    <property type="term" value="C:mitochondrial matrix"/>
    <property type="evidence" value="ECO:0007669"/>
    <property type="project" value="InterPro"/>
</dbReference>
<dbReference type="Pfam" id="PF13041">
    <property type="entry name" value="PPR_2"/>
    <property type="match status" value="1"/>
</dbReference>
<feature type="region of interest" description="Disordered" evidence="3">
    <location>
        <begin position="107"/>
        <end position="245"/>
    </location>
</feature>
<evidence type="ECO:0000313" key="6">
    <source>
        <dbReference type="Proteomes" id="UP000233837"/>
    </source>
</evidence>
<feature type="region of interest" description="Disordered" evidence="3">
    <location>
        <begin position="325"/>
        <end position="357"/>
    </location>
</feature>
<gene>
    <name evidence="5" type="primary">PCMP-E63</name>
    <name evidence="5" type="ORF">MA16_Dca021600</name>
</gene>
<dbReference type="EMBL" id="KZ502285">
    <property type="protein sequence ID" value="PKU81088.1"/>
    <property type="molecule type" value="Genomic_DNA"/>
</dbReference>
<dbReference type="AlphaFoldDB" id="A0A2I0WZK3"/>
<dbReference type="Pfam" id="PF01535">
    <property type="entry name" value="PPR"/>
    <property type="match status" value="1"/>
</dbReference>
<keyword evidence="1" id="KW-0677">Repeat</keyword>
<feature type="compositionally biased region" description="Basic and acidic residues" evidence="3">
    <location>
        <begin position="7"/>
        <end position="31"/>
    </location>
</feature>
<feature type="domain" description="TORTIFOLIA1/SINE1-2 N-terminal" evidence="4">
    <location>
        <begin position="627"/>
        <end position="694"/>
    </location>
</feature>
<dbReference type="Gene3D" id="1.25.40.10">
    <property type="entry name" value="Tetratricopeptide repeat domain"/>
    <property type="match status" value="1"/>
</dbReference>
<dbReference type="InterPro" id="IPR036561">
    <property type="entry name" value="MAM33_sf"/>
</dbReference>
<dbReference type="Pfam" id="PF02330">
    <property type="entry name" value="MAM33"/>
    <property type="match status" value="1"/>
</dbReference>
<reference evidence="5 6" key="2">
    <citation type="journal article" date="2017" name="Nature">
        <title>The Apostasia genome and the evolution of orchids.</title>
        <authorList>
            <person name="Zhang G.Q."/>
            <person name="Liu K.W."/>
            <person name="Li Z."/>
            <person name="Lohaus R."/>
            <person name="Hsiao Y.Y."/>
            <person name="Niu S.C."/>
            <person name="Wang J.Y."/>
            <person name="Lin Y.C."/>
            <person name="Xu Q."/>
            <person name="Chen L.J."/>
            <person name="Yoshida K."/>
            <person name="Fujiwara S."/>
            <person name="Wang Z.W."/>
            <person name="Zhang Y.Q."/>
            <person name="Mitsuda N."/>
            <person name="Wang M."/>
            <person name="Liu G.H."/>
            <person name="Pecoraro L."/>
            <person name="Huang H.X."/>
            <person name="Xiao X.J."/>
            <person name="Lin M."/>
            <person name="Wu X.Y."/>
            <person name="Wu W.L."/>
            <person name="Chen Y.Y."/>
            <person name="Chang S.B."/>
            <person name="Sakamoto S."/>
            <person name="Ohme-Takagi M."/>
            <person name="Yagi M."/>
            <person name="Zeng S.J."/>
            <person name="Shen C.Y."/>
            <person name="Yeh C.M."/>
            <person name="Luo Y.B."/>
            <person name="Tsai W.C."/>
            <person name="Van de Peer Y."/>
            <person name="Liu Z.J."/>
        </authorList>
    </citation>
    <scope>NUCLEOTIDE SEQUENCE [LARGE SCALE GENOMIC DNA]</scope>
    <source>
        <tissue evidence="5">The whole plant</tissue>
    </source>
</reference>
<dbReference type="Gene3D" id="3.20.20.80">
    <property type="entry name" value="Glycosidases"/>
    <property type="match status" value="1"/>
</dbReference>
<feature type="compositionally biased region" description="Acidic residues" evidence="3">
    <location>
        <begin position="325"/>
        <end position="336"/>
    </location>
</feature>
<feature type="region of interest" description="Disordered" evidence="3">
    <location>
        <begin position="1"/>
        <end position="68"/>
    </location>
</feature>